<accession>A0A4U7JHZ2</accession>
<dbReference type="Pfam" id="PF03629">
    <property type="entry name" value="SASA"/>
    <property type="match status" value="1"/>
</dbReference>
<evidence type="ECO:0000256" key="6">
    <source>
        <dbReference type="ARBA" id="ARBA00023277"/>
    </source>
</evidence>
<keyword evidence="8" id="KW-0624">Polysaccharide degradation</keyword>
<dbReference type="InterPro" id="IPR000801">
    <property type="entry name" value="Esterase-like"/>
</dbReference>
<dbReference type="InterPro" id="IPR005084">
    <property type="entry name" value="CBM6"/>
</dbReference>
<dbReference type="InterPro" id="IPR016134">
    <property type="entry name" value="Dockerin_dom"/>
</dbReference>
<evidence type="ECO:0000256" key="2">
    <source>
        <dbReference type="ARBA" id="ARBA00012601"/>
    </source>
</evidence>
<dbReference type="Pfam" id="PF00756">
    <property type="entry name" value="Esterase"/>
    <property type="match status" value="1"/>
</dbReference>
<dbReference type="GO" id="GO:0016747">
    <property type="term" value="F:acyltransferase activity, transferring groups other than amino-acyl groups"/>
    <property type="evidence" value="ECO:0007669"/>
    <property type="project" value="TreeGrafter"/>
</dbReference>
<dbReference type="SMART" id="SM00606">
    <property type="entry name" value="CBD_IV"/>
    <property type="match status" value="1"/>
</dbReference>
<dbReference type="Proteomes" id="UP000306409">
    <property type="component" value="Chromosome"/>
</dbReference>
<dbReference type="PROSITE" id="PS51175">
    <property type="entry name" value="CBM6"/>
    <property type="match status" value="1"/>
</dbReference>
<dbReference type="GO" id="GO:0008810">
    <property type="term" value="F:cellulase activity"/>
    <property type="evidence" value="ECO:0007669"/>
    <property type="project" value="UniProtKB-EC"/>
</dbReference>
<dbReference type="OrthoDB" id="9777383at2"/>
<dbReference type="CDD" id="cd14256">
    <property type="entry name" value="Dockerin_I"/>
    <property type="match status" value="1"/>
</dbReference>
<dbReference type="InterPro" id="IPR029058">
    <property type="entry name" value="AB_hydrolase_fold"/>
</dbReference>
<dbReference type="KEGG" id="rher:EHE19_017680"/>
<evidence type="ECO:0000256" key="5">
    <source>
        <dbReference type="ARBA" id="ARBA00023001"/>
    </source>
</evidence>
<dbReference type="InterPro" id="IPR036514">
    <property type="entry name" value="SGNH_hydro_sf"/>
</dbReference>
<dbReference type="InterPro" id="IPR008979">
    <property type="entry name" value="Galactose-bd-like_sf"/>
</dbReference>
<keyword evidence="11" id="KW-1185">Reference proteome</keyword>
<dbReference type="AlphaFoldDB" id="A0A4U7JHZ2"/>
<dbReference type="InterPro" id="IPR018247">
    <property type="entry name" value="EF_Hand_1_Ca_BS"/>
</dbReference>
<feature type="signal peptide" evidence="9">
    <location>
        <begin position="1"/>
        <end position="32"/>
    </location>
</feature>
<dbReference type="InterPro" id="IPR036439">
    <property type="entry name" value="Dockerin_dom_sf"/>
</dbReference>
<evidence type="ECO:0000256" key="7">
    <source>
        <dbReference type="ARBA" id="ARBA00023295"/>
    </source>
</evidence>
<proteinExistence type="predicted"/>
<dbReference type="PROSITE" id="PS51766">
    <property type="entry name" value="DOCKERIN"/>
    <property type="match status" value="1"/>
</dbReference>
<feature type="chain" id="PRO_5039517945" description="cellulase" evidence="9">
    <location>
        <begin position="33"/>
        <end position="743"/>
    </location>
</feature>
<evidence type="ECO:0000256" key="4">
    <source>
        <dbReference type="ARBA" id="ARBA00022801"/>
    </source>
</evidence>
<dbReference type="PROSITE" id="PS00018">
    <property type="entry name" value="EF_HAND_1"/>
    <property type="match status" value="1"/>
</dbReference>
<dbReference type="EC" id="3.2.1.4" evidence="2"/>
<dbReference type="Gene3D" id="1.10.1330.10">
    <property type="entry name" value="Dockerin domain"/>
    <property type="match status" value="1"/>
</dbReference>
<dbReference type="InterPro" id="IPR002105">
    <property type="entry name" value="Dockerin_1_rpt"/>
</dbReference>
<comment type="catalytic activity">
    <reaction evidence="1">
        <text>Endohydrolysis of (1-&gt;4)-beta-D-glucosidic linkages in cellulose, lichenin and cereal beta-D-glucans.</text>
        <dbReference type="EC" id="3.2.1.4"/>
    </reaction>
</comment>
<dbReference type="Gene3D" id="3.40.50.1110">
    <property type="entry name" value="SGNH hydrolase"/>
    <property type="match status" value="1"/>
</dbReference>
<name>A0A4U7JHZ2_9FIRM</name>
<dbReference type="PANTHER" id="PTHR48098:SF1">
    <property type="entry name" value="DIACYLGLYCEROL ACYLTRANSFERASE_MYCOLYLTRANSFERASE AG85A"/>
    <property type="match status" value="1"/>
</dbReference>
<keyword evidence="7" id="KW-0326">Glycosidase</keyword>
<reference evidence="10 11" key="1">
    <citation type="submission" date="2020-09" db="EMBL/GenBank/DDBJ databases">
        <title>Characterization and genome sequencing of Ruminiclostridium sp. nov. MA18.</title>
        <authorList>
            <person name="Rettenmaier R."/>
            <person name="Kowollik M.-L."/>
            <person name="Liebl W."/>
            <person name="Zverlov V."/>
        </authorList>
    </citation>
    <scope>NUCLEOTIDE SEQUENCE [LARGE SCALE GENOMIC DNA]</scope>
    <source>
        <strain evidence="10 11">MA18</strain>
    </source>
</reference>
<dbReference type="GO" id="GO:0030245">
    <property type="term" value="P:cellulose catabolic process"/>
    <property type="evidence" value="ECO:0007669"/>
    <property type="project" value="UniProtKB-KW"/>
</dbReference>
<dbReference type="InterPro" id="IPR050583">
    <property type="entry name" value="Mycobacterial_A85_antigen"/>
</dbReference>
<dbReference type="Pfam" id="PF00404">
    <property type="entry name" value="Dockerin_1"/>
    <property type="match status" value="1"/>
</dbReference>
<dbReference type="InterPro" id="IPR006584">
    <property type="entry name" value="Cellulose-bd_IV"/>
</dbReference>
<dbReference type="Gene3D" id="3.40.50.1820">
    <property type="entry name" value="alpha/beta hydrolase"/>
    <property type="match status" value="1"/>
</dbReference>
<dbReference type="Pfam" id="PF03422">
    <property type="entry name" value="CBM_6"/>
    <property type="match status" value="1"/>
</dbReference>
<evidence type="ECO:0000313" key="10">
    <source>
        <dbReference type="EMBL" id="QNU66652.1"/>
    </source>
</evidence>
<dbReference type="RefSeq" id="WP_137697420.1">
    <property type="nucleotide sequence ID" value="NZ_CP061336.1"/>
</dbReference>
<sequence>MKLRSLVKGTIKKVMPALLGFALLTTTTPVSQVEAAGLPATPPSGYDQVKNVPHGQVSYINYQSKATNSTRRARIYLPPGYSTNNKYSVMYLLHGIGGNEDEWYQNGAPNVILDNLIAEGKIQPFICVLPNGNATGNGVSDGWSNFTRDLIDSLVPYVEANYSVYTDAEHRTVCGLSMGGGQSFNIGLTNLDTFPYVGAFSAAPNTMQTNQLFPNNGAAAKQKLKFLFISCGTNDNLIGNGDRVASFCDSQGIPYTYYRIQGGGHDWDVWKKSLWNYAQMVCEKGFTNYGPVTPPEPISAFEKIEAEKYSSQSGVEIEANPEGDGQNIGYIQNGDYTVYKNVDFGSGATKFIARAGSDSNGGNIEIRLDSLTGTLIGTCVVPNTGGWKTWTEVSCDVSGVTGEHDLYLKFTGTSDYLLNLDWFKFTKGSTVAGKLGDINSDNSIDAIDLMLIKKQLLGIEDIEDKALADLDASGAIDAIDFALMKQYLLGMITAFPGESVQPPPPPPQEKKFHCFLLLGQSNMAGYAKAEASDKVEDPRVLVLGYDNNPALGRVTDQWDVACPPLHPAWLDAVGPGDWFGKTMIQKVPEGDTIGLIPCAISGEKIETFMKNGGSKYNWIVNRAKIAQQSGGIIEGIIFHQGESNSGDSSWPGKVKTLVEDLRKDLNLGNVPFIAGELLYSGPCAGHNTLVNQLPNLITNCSVVSANGLVVDPSDTQYRLHFSHDSTVTLGKRYAEKMIQMLGW</sequence>
<dbReference type="SUPFAM" id="SSF49785">
    <property type="entry name" value="Galactose-binding domain-like"/>
    <property type="match status" value="1"/>
</dbReference>
<dbReference type="SUPFAM" id="SSF52266">
    <property type="entry name" value="SGNH hydrolase"/>
    <property type="match status" value="1"/>
</dbReference>
<evidence type="ECO:0000256" key="9">
    <source>
        <dbReference type="SAM" id="SignalP"/>
    </source>
</evidence>
<keyword evidence="6" id="KW-0119">Carbohydrate metabolism</keyword>
<dbReference type="SUPFAM" id="SSF53474">
    <property type="entry name" value="alpha/beta-Hydrolases"/>
    <property type="match status" value="1"/>
</dbReference>
<evidence type="ECO:0000313" key="11">
    <source>
        <dbReference type="Proteomes" id="UP000306409"/>
    </source>
</evidence>
<dbReference type="SUPFAM" id="SSF63446">
    <property type="entry name" value="Type I dockerin domain"/>
    <property type="match status" value="1"/>
</dbReference>
<dbReference type="GO" id="GO:0030246">
    <property type="term" value="F:carbohydrate binding"/>
    <property type="evidence" value="ECO:0007669"/>
    <property type="project" value="InterPro"/>
</dbReference>
<protein>
    <recommendedName>
        <fullName evidence="2">cellulase</fullName>
        <ecNumber evidence="2">3.2.1.4</ecNumber>
    </recommendedName>
</protein>
<organism evidence="10 11">
    <name type="scientific">Ruminiclostridium herbifermentans</name>
    <dbReference type="NCBI Taxonomy" id="2488810"/>
    <lineage>
        <taxon>Bacteria</taxon>
        <taxon>Bacillati</taxon>
        <taxon>Bacillota</taxon>
        <taxon>Clostridia</taxon>
        <taxon>Eubacteriales</taxon>
        <taxon>Oscillospiraceae</taxon>
        <taxon>Ruminiclostridium</taxon>
    </lineage>
</organism>
<keyword evidence="4" id="KW-0378">Hydrolase</keyword>
<dbReference type="Gene3D" id="2.60.120.260">
    <property type="entry name" value="Galactose-binding domain-like"/>
    <property type="match status" value="1"/>
</dbReference>
<keyword evidence="3 9" id="KW-0732">Signal</keyword>
<dbReference type="PANTHER" id="PTHR48098">
    <property type="entry name" value="ENTEROCHELIN ESTERASE-RELATED"/>
    <property type="match status" value="1"/>
</dbReference>
<evidence type="ECO:0000256" key="3">
    <source>
        <dbReference type="ARBA" id="ARBA00022729"/>
    </source>
</evidence>
<evidence type="ECO:0000256" key="8">
    <source>
        <dbReference type="ARBA" id="ARBA00023326"/>
    </source>
</evidence>
<dbReference type="EMBL" id="CP061336">
    <property type="protein sequence ID" value="QNU66652.1"/>
    <property type="molecule type" value="Genomic_DNA"/>
</dbReference>
<evidence type="ECO:0000256" key="1">
    <source>
        <dbReference type="ARBA" id="ARBA00000966"/>
    </source>
</evidence>
<keyword evidence="5" id="KW-0136">Cellulose degradation</keyword>
<dbReference type="CDD" id="cd04084">
    <property type="entry name" value="CBM6_xylanase-like"/>
    <property type="match status" value="1"/>
</dbReference>
<dbReference type="InterPro" id="IPR005181">
    <property type="entry name" value="SASA"/>
</dbReference>
<gene>
    <name evidence="10" type="ORF">EHE19_017680</name>
</gene>